<feature type="region of interest" description="Disordered" evidence="1">
    <location>
        <begin position="16"/>
        <end position="191"/>
    </location>
</feature>
<feature type="region of interest" description="Disordered" evidence="1">
    <location>
        <begin position="720"/>
        <end position="741"/>
    </location>
</feature>
<dbReference type="EMBL" id="JAZHXJ010000300">
    <property type="protein sequence ID" value="KAL1865288.1"/>
    <property type="molecule type" value="Genomic_DNA"/>
</dbReference>
<comment type="caution">
    <text evidence="3">The sequence shown here is derived from an EMBL/GenBank/DDBJ whole genome shotgun (WGS) entry which is preliminary data.</text>
</comment>
<feature type="region of interest" description="Disordered" evidence="1">
    <location>
        <begin position="298"/>
        <end position="357"/>
    </location>
</feature>
<name>A0ABR3WP02_9PEZI</name>
<feature type="compositionally biased region" description="Pro residues" evidence="1">
    <location>
        <begin position="330"/>
        <end position="339"/>
    </location>
</feature>
<protein>
    <recommendedName>
        <fullName evidence="2">CRIB domain-containing protein</fullName>
    </recommendedName>
</protein>
<accession>A0ABR3WP02</accession>
<feature type="compositionally biased region" description="Low complexity" evidence="1">
    <location>
        <begin position="463"/>
        <end position="477"/>
    </location>
</feature>
<proteinExistence type="predicted"/>
<evidence type="ECO:0000313" key="3">
    <source>
        <dbReference type="EMBL" id="KAL1865288.1"/>
    </source>
</evidence>
<feature type="region of interest" description="Disordered" evidence="1">
    <location>
        <begin position="818"/>
        <end position="866"/>
    </location>
</feature>
<sequence length="866" mass="94120">MNMFIAPTLPVYSVERGAKSWTGKKTTSTDIPDSLKQTVGTASPPAQTLPGTHTQSVESHDADYFEPAMEGPPSPESIRALSKQMKRASILDKHHSHQTTSSGSSSLRSLVSGDRESISLSRKSSGRSTSSSMPSTRDRPESVQIFGKTIFNRRGRLRRESNAAQSSSEMGYASPVPPPPPPPPSAATRESGVAGLFGRRRTLRSDASDESAAAAAAQRKLQISGPYNFQHVTHTQRDHVRHMSRPGLVRSTSDFSHASAAEGGPRGYHGDPLHFADFSSEALPIHEQADEFVAQGPRTRISLHRPVSTLKQANPRRLLKHQKSREMARVPPPRPPRSPLQPEHDLSPPVPPPRISSRLSMRYENLDAFGNPELERPQTSGSFRYSRPFYYSPEATGPPATSYGYPSARSGLEALPEHRVPYVADAAENNWPLPSFSPAPFETPLSGVPEEDEGSRFGRRSRASLASNASSSLRGSHSVPLLRQLSLGQKQENKRPSSGASETLGRFDLFAAQRALRAEPVEEDGADPIPRESWEDDIDYCYEHEAEADFNYDWGRPSLDIARDSDSVTPVEGTYYDEKHAHGGDPPSMLSPGRFDVPALSPTSHASSATMHEAITPTAPSLPPTSSHAPEARLSQTQQSRSLHVGRRPSDASSFKESHGFTLSPSLLIPADYRQQMLASESERLGDGVELLPGAATYVSGPTGALGESSMLRISASTTASNDTGLSASDRHNSSTSASTDLTRLTMSTNSLDIDPFLPKGGEPIVEPPPRFEDSEFFHVRAKSQGTMPMLREAAPDHQAPLRREMTHASDPNLVKLAMEAGPRSPGKRKDPLHTRRRARTTSLSTPPPPGQYALFPSVLVTSPRI</sequence>
<gene>
    <name evidence="3" type="ORF">VTK73DRAFT_5401</name>
</gene>
<feature type="region of interest" description="Disordered" evidence="1">
    <location>
        <begin position="254"/>
        <end position="273"/>
    </location>
</feature>
<feature type="compositionally biased region" description="Low complexity" evidence="1">
    <location>
        <begin position="614"/>
        <end position="629"/>
    </location>
</feature>
<dbReference type="InterPro" id="IPR000095">
    <property type="entry name" value="CRIB_dom"/>
</dbReference>
<organism evidence="3 4">
    <name type="scientific">Phialemonium thermophilum</name>
    <dbReference type="NCBI Taxonomy" id="223376"/>
    <lineage>
        <taxon>Eukaryota</taxon>
        <taxon>Fungi</taxon>
        <taxon>Dikarya</taxon>
        <taxon>Ascomycota</taxon>
        <taxon>Pezizomycotina</taxon>
        <taxon>Sordariomycetes</taxon>
        <taxon>Sordariomycetidae</taxon>
        <taxon>Cephalothecales</taxon>
        <taxon>Cephalothecaceae</taxon>
        <taxon>Phialemonium</taxon>
    </lineage>
</organism>
<feature type="domain" description="CRIB" evidence="2">
    <location>
        <begin position="223"/>
        <end position="236"/>
    </location>
</feature>
<feature type="compositionally biased region" description="Polar residues" evidence="1">
    <location>
        <begin position="23"/>
        <end position="57"/>
    </location>
</feature>
<reference evidence="3 4" key="1">
    <citation type="journal article" date="2024" name="Commun. Biol.">
        <title>Comparative genomic analysis of thermophilic fungi reveals convergent evolutionary adaptations and gene losses.</title>
        <authorList>
            <person name="Steindorff A.S."/>
            <person name="Aguilar-Pontes M.V."/>
            <person name="Robinson A.J."/>
            <person name="Andreopoulos B."/>
            <person name="LaButti K."/>
            <person name="Kuo A."/>
            <person name="Mondo S."/>
            <person name="Riley R."/>
            <person name="Otillar R."/>
            <person name="Haridas S."/>
            <person name="Lipzen A."/>
            <person name="Grimwood J."/>
            <person name="Schmutz J."/>
            <person name="Clum A."/>
            <person name="Reid I.D."/>
            <person name="Moisan M.C."/>
            <person name="Butler G."/>
            <person name="Nguyen T.T.M."/>
            <person name="Dewar K."/>
            <person name="Conant G."/>
            <person name="Drula E."/>
            <person name="Henrissat B."/>
            <person name="Hansel C."/>
            <person name="Singer S."/>
            <person name="Hutchinson M.I."/>
            <person name="de Vries R.P."/>
            <person name="Natvig D.O."/>
            <person name="Powell A.J."/>
            <person name="Tsang A."/>
            <person name="Grigoriev I.V."/>
        </authorList>
    </citation>
    <scope>NUCLEOTIDE SEQUENCE [LARGE SCALE GENOMIC DNA]</scope>
    <source>
        <strain evidence="3 4">ATCC 24622</strain>
    </source>
</reference>
<feature type="compositionally biased region" description="Low complexity" evidence="1">
    <location>
        <begin position="98"/>
        <end position="135"/>
    </location>
</feature>
<evidence type="ECO:0000313" key="4">
    <source>
        <dbReference type="Proteomes" id="UP001586593"/>
    </source>
</evidence>
<feature type="compositionally biased region" description="Basic and acidic residues" evidence="1">
    <location>
        <begin position="648"/>
        <end position="659"/>
    </location>
</feature>
<feature type="compositionally biased region" description="Polar residues" evidence="1">
    <location>
        <begin position="601"/>
        <end position="610"/>
    </location>
</feature>
<feature type="region of interest" description="Disordered" evidence="1">
    <location>
        <begin position="578"/>
        <end position="659"/>
    </location>
</feature>
<feature type="compositionally biased region" description="Pro residues" evidence="1">
    <location>
        <begin position="175"/>
        <end position="185"/>
    </location>
</feature>
<dbReference type="Proteomes" id="UP001586593">
    <property type="component" value="Unassembled WGS sequence"/>
</dbReference>
<keyword evidence="4" id="KW-1185">Reference proteome</keyword>
<evidence type="ECO:0000259" key="2">
    <source>
        <dbReference type="PROSITE" id="PS50108"/>
    </source>
</evidence>
<feature type="region of interest" description="Disordered" evidence="1">
    <location>
        <begin position="442"/>
        <end position="477"/>
    </location>
</feature>
<dbReference type="PROSITE" id="PS50108">
    <property type="entry name" value="CRIB"/>
    <property type="match status" value="1"/>
</dbReference>
<evidence type="ECO:0000256" key="1">
    <source>
        <dbReference type="SAM" id="MobiDB-lite"/>
    </source>
</evidence>